<organism evidence="1 2">
    <name type="scientific">Lacibacter luteus</name>
    <dbReference type="NCBI Taxonomy" id="2508719"/>
    <lineage>
        <taxon>Bacteria</taxon>
        <taxon>Pseudomonadati</taxon>
        <taxon>Bacteroidota</taxon>
        <taxon>Chitinophagia</taxon>
        <taxon>Chitinophagales</taxon>
        <taxon>Chitinophagaceae</taxon>
        <taxon>Lacibacter</taxon>
    </lineage>
</organism>
<dbReference type="OrthoDB" id="9773478at2"/>
<dbReference type="InterPro" id="IPR011330">
    <property type="entry name" value="Glyco_hydro/deAcase_b/a-brl"/>
</dbReference>
<protein>
    <submittedName>
        <fullName evidence="1">LamB/YcsF family protein</fullName>
    </submittedName>
</protein>
<dbReference type="NCBIfam" id="NF003814">
    <property type="entry name" value="PRK05406.1-3"/>
    <property type="match status" value="1"/>
</dbReference>
<dbReference type="PANTHER" id="PTHR30292:SF0">
    <property type="entry name" value="5-OXOPROLINASE SUBUNIT A"/>
    <property type="match status" value="1"/>
</dbReference>
<evidence type="ECO:0000313" key="2">
    <source>
        <dbReference type="Proteomes" id="UP000290204"/>
    </source>
</evidence>
<dbReference type="NCBIfam" id="NF003816">
    <property type="entry name" value="PRK05406.1-5"/>
    <property type="match status" value="1"/>
</dbReference>
<gene>
    <name evidence="1" type="ORF">ESA94_03985</name>
</gene>
<comment type="caution">
    <text evidence="1">The sequence shown here is derived from an EMBL/GenBank/DDBJ whole genome shotgun (WGS) entry which is preliminary data.</text>
</comment>
<dbReference type="EMBL" id="SDHW01000001">
    <property type="protein sequence ID" value="RXK62182.1"/>
    <property type="molecule type" value="Genomic_DNA"/>
</dbReference>
<keyword evidence="2" id="KW-1185">Reference proteome</keyword>
<dbReference type="SUPFAM" id="SSF88713">
    <property type="entry name" value="Glycoside hydrolase/deacetylase"/>
    <property type="match status" value="1"/>
</dbReference>
<reference evidence="1 2" key="1">
    <citation type="submission" date="2019-01" db="EMBL/GenBank/DDBJ databases">
        <title>Lacibacter sp. strain TTM-7.</title>
        <authorList>
            <person name="Chen W.-M."/>
        </authorList>
    </citation>
    <scope>NUCLEOTIDE SEQUENCE [LARGE SCALE GENOMIC DNA]</scope>
    <source>
        <strain evidence="1 2">TTM-7</strain>
    </source>
</reference>
<dbReference type="PANTHER" id="PTHR30292">
    <property type="entry name" value="UNCHARACTERIZED PROTEIN YBGL-RELATED"/>
    <property type="match status" value="1"/>
</dbReference>
<dbReference type="Proteomes" id="UP000290204">
    <property type="component" value="Unassembled WGS sequence"/>
</dbReference>
<dbReference type="Pfam" id="PF03746">
    <property type="entry name" value="LamB_YcsF"/>
    <property type="match status" value="1"/>
</dbReference>
<dbReference type="Gene3D" id="3.20.20.370">
    <property type="entry name" value="Glycoside hydrolase/deacetylase"/>
    <property type="match status" value="1"/>
</dbReference>
<accession>A0A4V1M806</accession>
<dbReference type="GO" id="GO:0005975">
    <property type="term" value="P:carbohydrate metabolic process"/>
    <property type="evidence" value="ECO:0007669"/>
    <property type="project" value="InterPro"/>
</dbReference>
<sequence length="247" mass="26725">MKSIDLNCDLGEGLLTDEQIIPLISSANIACGYHAGDTDTMKRTIELCMQHNVAVGAHPSWPDKENFGRTEMHKSAAEIIELLLEQLQLIDKTAKQLGATLTHVKPHGALYNQSAKDMVVAAAIADAVHTFNPSLVLFGLSGSLSITIAKQRGLQTANEVFADRTYTNEGNLTPRSQPNALIESIDAAVEQALLMVQKQKVMSVTGKPIHVTADTICLHGDGKHAVEFCKAIVDNLKQNHIDIKALV</sequence>
<dbReference type="AlphaFoldDB" id="A0A4V1M806"/>
<proteinExistence type="predicted"/>
<name>A0A4V1M806_9BACT</name>
<evidence type="ECO:0000313" key="1">
    <source>
        <dbReference type="EMBL" id="RXK62182.1"/>
    </source>
</evidence>
<dbReference type="RefSeq" id="WP_129129553.1">
    <property type="nucleotide sequence ID" value="NZ_SDHW01000001.1"/>
</dbReference>
<dbReference type="InterPro" id="IPR005501">
    <property type="entry name" value="LamB/YcsF/PxpA-like"/>
</dbReference>